<keyword evidence="9" id="KW-1185">Reference proteome</keyword>
<dbReference type="Gene3D" id="3.40.50.360">
    <property type="match status" value="1"/>
</dbReference>
<feature type="binding site" evidence="6">
    <location>
        <begin position="15"/>
        <end position="17"/>
    </location>
    <ligand>
        <name>FMN</name>
        <dbReference type="ChEBI" id="CHEBI:58210"/>
    </ligand>
</feature>
<dbReference type="GO" id="GO:0009055">
    <property type="term" value="F:electron transfer activity"/>
    <property type="evidence" value="ECO:0007669"/>
    <property type="project" value="UniProtKB-UniRule"/>
</dbReference>
<dbReference type="AlphaFoldDB" id="A0A8J3FA60"/>
<evidence type="ECO:0000256" key="4">
    <source>
        <dbReference type="ARBA" id="ARBA00023027"/>
    </source>
</evidence>
<name>A0A8J3FA60_9ACTN</name>
<dbReference type="InterPro" id="IPR003680">
    <property type="entry name" value="Flavodoxin_fold"/>
</dbReference>
<comment type="catalytic activity">
    <reaction evidence="6">
        <text>2 a quinone + NADH + H(+) = 2 a 1,4-benzosemiquinone + NAD(+)</text>
        <dbReference type="Rhea" id="RHEA:65952"/>
        <dbReference type="ChEBI" id="CHEBI:15378"/>
        <dbReference type="ChEBI" id="CHEBI:57540"/>
        <dbReference type="ChEBI" id="CHEBI:57945"/>
        <dbReference type="ChEBI" id="CHEBI:132124"/>
        <dbReference type="ChEBI" id="CHEBI:134225"/>
    </reaction>
</comment>
<keyword evidence="2 6" id="KW-0288">FMN</keyword>
<dbReference type="EMBL" id="BMQB01000005">
    <property type="protein sequence ID" value="GGJ96459.1"/>
    <property type="molecule type" value="Genomic_DNA"/>
</dbReference>
<dbReference type="Pfam" id="PF02525">
    <property type="entry name" value="Flavodoxin_2"/>
    <property type="match status" value="1"/>
</dbReference>
<evidence type="ECO:0000256" key="2">
    <source>
        <dbReference type="ARBA" id="ARBA00022643"/>
    </source>
</evidence>
<dbReference type="HAMAP" id="MF_01216">
    <property type="entry name" value="Azoreductase_type1"/>
    <property type="match status" value="1"/>
</dbReference>
<comment type="caution">
    <text evidence="6">Lacks conserved residue(s) required for the propagation of feature annotation.</text>
</comment>
<organism evidence="8 9">
    <name type="scientific">Pilimelia anulata</name>
    <dbReference type="NCBI Taxonomy" id="53371"/>
    <lineage>
        <taxon>Bacteria</taxon>
        <taxon>Bacillati</taxon>
        <taxon>Actinomycetota</taxon>
        <taxon>Actinomycetes</taxon>
        <taxon>Micromonosporales</taxon>
        <taxon>Micromonosporaceae</taxon>
        <taxon>Pilimelia</taxon>
    </lineage>
</organism>
<gene>
    <name evidence="6 8" type="primary">azoR</name>
    <name evidence="8" type="ORF">GCM10010123_28030</name>
</gene>
<keyword evidence="3 6" id="KW-0560">Oxidoreductase</keyword>
<protein>
    <recommendedName>
        <fullName evidence="6">FMN dependent NADH:quinone oxidoreductase</fullName>
        <ecNumber evidence="6">1.6.5.-</ecNumber>
    </recommendedName>
    <alternativeName>
        <fullName evidence="6">Azo-dye reductase</fullName>
    </alternativeName>
    <alternativeName>
        <fullName evidence="6">FMN-dependent NADH-azo compound oxidoreductase</fullName>
    </alternativeName>
    <alternativeName>
        <fullName evidence="6">FMN-dependent NADH-azoreductase</fullName>
        <ecNumber evidence="6">1.7.1.17</ecNumber>
    </alternativeName>
</protein>
<comment type="caution">
    <text evidence="8">The sequence shown here is derived from an EMBL/GenBank/DDBJ whole genome shotgun (WGS) entry which is preliminary data.</text>
</comment>
<comment type="function">
    <text evidence="6">Also exhibits azoreductase activity. Catalyzes the reductive cleavage of the azo bond in aromatic azo compounds to the corresponding amines.</text>
</comment>
<keyword evidence="4 6" id="KW-0520">NAD</keyword>
<dbReference type="RefSeq" id="WP_189170557.1">
    <property type="nucleotide sequence ID" value="NZ_BMQB01000005.1"/>
</dbReference>
<feature type="binding site" evidence="6">
    <location>
        <position position="10"/>
    </location>
    <ligand>
        <name>FMN</name>
        <dbReference type="ChEBI" id="CHEBI:58210"/>
    </ligand>
</feature>
<dbReference type="GO" id="GO:0016652">
    <property type="term" value="F:oxidoreductase activity, acting on NAD(P)H as acceptor"/>
    <property type="evidence" value="ECO:0007669"/>
    <property type="project" value="UniProtKB-UniRule"/>
</dbReference>
<dbReference type="EC" id="1.6.5.-" evidence="6"/>
<reference evidence="8" key="1">
    <citation type="journal article" date="2014" name="Int. J. Syst. Evol. Microbiol.">
        <title>Complete genome sequence of Corynebacterium casei LMG S-19264T (=DSM 44701T), isolated from a smear-ripened cheese.</title>
        <authorList>
            <consortium name="US DOE Joint Genome Institute (JGI-PGF)"/>
            <person name="Walter F."/>
            <person name="Albersmeier A."/>
            <person name="Kalinowski J."/>
            <person name="Ruckert C."/>
        </authorList>
    </citation>
    <scope>NUCLEOTIDE SEQUENCE</scope>
    <source>
        <strain evidence="8">JCM 3090</strain>
    </source>
</reference>
<dbReference type="InterPro" id="IPR023048">
    <property type="entry name" value="NADH:quinone_OxRdtase_FMN_depd"/>
</dbReference>
<keyword evidence="1 6" id="KW-0285">Flavoprotein</keyword>
<dbReference type="PANTHER" id="PTHR43741">
    <property type="entry name" value="FMN-DEPENDENT NADH-AZOREDUCTASE 1"/>
    <property type="match status" value="1"/>
</dbReference>
<evidence type="ECO:0000256" key="3">
    <source>
        <dbReference type="ARBA" id="ARBA00023002"/>
    </source>
</evidence>
<comment type="similarity">
    <text evidence="6">Belongs to the azoreductase type 1 family.</text>
</comment>
<evidence type="ECO:0000313" key="9">
    <source>
        <dbReference type="Proteomes" id="UP000649739"/>
    </source>
</evidence>
<comment type="cofactor">
    <cofactor evidence="6">
        <name>FMN</name>
        <dbReference type="ChEBI" id="CHEBI:58210"/>
    </cofactor>
    <text evidence="6">Binds 1 FMN per subunit.</text>
</comment>
<dbReference type="PANTHER" id="PTHR43741:SF4">
    <property type="entry name" value="FMN-DEPENDENT NADH:QUINONE OXIDOREDUCTASE"/>
    <property type="match status" value="1"/>
</dbReference>
<accession>A0A8J3FA60</accession>
<comment type="function">
    <text evidence="6">Quinone reductase that provides resistance to thiol-specific stress caused by electrophilic quinones.</text>
</comment>
<dbReference type="InterPro" id="IPR029039">
    <property type="entry name" value="Flavoprotein-like_sf"/>
</dbReference>
<dbReference type="Proteomes" id="UP000649739">
    <property type="component" value="Unassembled WGS sequence"/>
</dbReference>
<dbReference type="GO" id="GO:0016655">
    <property type="term" value="F:oxidoreductase activity, acting on NAD(P)H, quinone or similar compound as acceptor"/>
    <property type="evidence" value="ECO:0007669"/>
    <property type="project" value="InterPro"/>
</dbReference>
<dbReference type="InterPro" id="IPR050104">
    <property type="entry name" value="FMN-dep_NADH:Q_OxRdtase_AzoR1"/>
</dbReference>
<reference evidence="8" key="2">
    <citation type="submission" date="2020-09" db="EMBL/GenBank/DDBJ databases">
        <authorList>
            <person name="Sun Q."/>
            <person name="Ohkuma M."/>
        </authorList>
    </citation>
    <scope>NUCLEOTIDE SEQUENCE</scope>
    <source>
        <strain evidence="8">JCM 3090</strain>
    </source>
</reference>
<dbReference type="SUPFAM" id="SSF52218">
    <property type="entry name" value="Flavoproteins"/>
    <property type="match status" value="1"/>
</dbReference>
<comment type="catalytic activity">
    <reaction evidence="5">
        <text>N,N-dimethyl-1,4-phenylenediamine + anthranilate + 2 NAD(+) = 2-(4-dimethylaminophenyl)diazenylbenzoate + 2 NADH + 2 H(+)</text>
        <dbReference type="Rhea" id="RHEA:55872"/>
        <dbReference type="ChEBI" id="CHEBI:15378"/>
        <dbReference type="ChEBI" id="CHEBI:15783"/>
        <dbReference type="ChEBI" id="CHEBI:16567"/>
        <dbReference type="ChEBI" id="CHEBI:57540"/>
        <dbReference type="ChEBI" id="CHEBI:57945"/>
        <dbReference type="ChEBI" id="CHEBI:71579"/>
        <dbReference type="EC" id="1.7.1.17"/>
    </reaction>
    <physiologicalReaction direction="right-to-left" evidence="5">
        <dbReference type="Rhea" id="RHEA:55874"/>
    </physiologicalReaction>
</comment>
<dbReference type="EC" id="1.7.1.17" evidence="6"/>
<dbReference type="GO" id="GO:0010181">
    <property type="term" value="F:FMN binding"/>
    <property type="evidence" value="ECO:0007669"/>
    <property type="project" value="UniProtKB-UniRule"/>
</dbReference>
<feature type="domain" description="Flavodoxin-like fold" evidence="7">
    <location>
        <begin position="3"/>
        <end position="183"/>
    </location>
</feature>
<evidence type="ECO:0000256" key="1">
    <source>
        <dbReference type="ARBA" id="ARBA00022630"/>
    </source>
</evidence>
<evidence type="ECO:0000256" key="5">
    <source>
        <dbReference type="ARBA" id="ARBA00048542"/>
    </source>
</evidence>
<evidence type="ECO:0000313" key="8">
    <source>
        <dbReference type="EMBL" id="GGJ96459.1"/>
    </source>
</evidence>
<sequence length="217" mass="22638">MNRLLHIDCSPSPQSVSRSLAGIFRTALADELPDLAVAHRDLVRTPVPHPDPAAVHTLIAEPADAAGRAAAALHDELAAELLAADALLISAPMHNWTIPSNLKAWLDQALVPNRTLPYAPGTSALADRPATVLLAYGGDYGAGSADADMDHCAPYLRTVLGRVLGYDLEIITAAHTVAPYLSRDPAELARSASARGAAEAAAARRARAVARGTVAAR</sequence>
<evidence type="ECO:0000259" key="7">
    <source>
        <dbReference type="Pfam" id="PF02525"/>
    </source>
</evidence>
<comment type="subunit">
    <text evidence="6">Homodimer.</text>
</comment>
<proteinExistence type="inferred from homology"/>
<evidence type="ECO:0000256" key="6">
    <source>
        <dbReference type="HAMAP-Rule" id="MF_01216"/>
    </source>
</evidence>